<gene>
    <name evidence="1" type="primary">RvY_17245-1</name>
    <name evidence="1" type="synonym">RvY_17245.1</name>
    <name evidence="1" type="ORF">RvY_17245</name>
</gene>
<dbReference type="Proteomes" id="UP000186922">
    <property type="component" value="Unassembled WGS sequence"/>
</dbReference>
<organism evidence="1 2">
    <name type="scientific">Ramazzottius varieornatus</name>
    <name type="common">Water bear</name>
    <name type="synonym">Tardigrade</name>
    <dbReference type="NCBI Taxonomy" id="947166"/>
    <lineage>
        <taxon>Eukaryota</taxon>
        <taxon>Metazoa</taxon>
        <taxon>Ecdysozoa</taxon>
        <taxon>Tardigrada</taxon>
        <taxon>Eutardigrada</taxon>
        <taxon>Parachela</taxon>
        <taxon>Hypsibioidea</taxon>
        <taxon>Ramazzottiidae</taxon>
        <taxon>Ramazzottius</taxon>
    </lineage>
</organism>
<evidence type="ECO:0000313" key="1">
    <source>
        <dbReference type="EMBL" id="GAV07408.1"/>
    </source>
</evidence>
<evidence type="ECO:0000313" key="2">
    <source>
        <dbReference type="Proteomes" id="UP000186922"/>
    </source>
</evidence>
<accession>A0A1D1W5F0</accession>
<sequence length="116" mass="12496">MSDDVWKQATLPVDKGGLGIRRAEQIALPAYLASIYSARRLVSGMIADFDVDDLCADELASWSVQSGTEPPIAALRGVQRVWGQPLADRCFAEILETSSVLDKARMLAVSAKESSA</sequence>
<dbReference type="OrthoDB" id="2016582at2759"/>
<keyword evidence="2" id="KW-1185">Reference proteome</keyword>
<dbReference type="EMBL" id="BDGG01000015">
    <property type="protein sequence ID" value="GAV07408.1"/>
    <property type="molecule type" value="Genomic_DNA"/>
</dbReference>
<dbReference type="AlphaFoldDB" id="A0A1D1W5F0"/>
<reference evidence="1 2" key="1">
    <citation type="journal article" date="2016" name="Nat. Commun.">
        <title>Extremotolerant tardigrade genome and improved radiotolerance of human cultured cells by tardigrade-unique protein.</title>
        <authorList>
            <person name="Hashimoto T."/>
            <person name="Horikawa D.D."/>
            <person name="Saito Y."/>
            <person name="Kuwahara H."/>
            <person name="Kozuka-Hata H."/>
            <person name="Shin-I T."/>
            <person name="Minakuchi Y."/>
            <person name="Ohishi K."/>
            <person name="Motoyama A."/>
            <person name="Aizu T."/>
            <person name="Enomoto A."/>
            <person name="Kondo K."/>
            <person name="Tanaka S."/>
            <person name="Hara Y."/>
            <person name="Koshikawa S."/>
            <person name="Sagara H."/>
            <person name="Miura T."/>
            <person name="Yokobori S."/>
            <person name="Miyagawa K."/>
            <person name="Suzuki Y."/>
            <person name="Kubo T."/>
            <person name="Oyama M."/>
            <person name="Kohara Y."/>
            <person name="Fujiyama A."/>
            <person name="Arakawa K."/>
            <person name="Katayama T."/>
            <person name="Toyoda A."/>
            <person name="Kunieda T."/>
        </authorList>
    </citation>
    <scope>NUCLEOTIDE SEQUENCE [LARGE SCALE GENOMIC DNA]</scope>
    <source>
        <strain evidence="1 2">YOKOZUNA-1</strain>
    </source>
</reference>
<comment type="caution">
    <text evidence="1">The sequence shown here is derived from an EMBL/GenBank/DDBJ whole genome shotgun (WGS) entry which is preliminary data.</text>
</comment>
<name>A0A1D1W5F0_RAMVA</name>
<protein>
    <submittedName>
        <fullName evidence="1">Uncharacterized protein</fullName>
    </submittedName>
</protein>
<proteinExistence type="predicted"/>